<proteinExistence type="predicted"/>
<evidence type="ECO:0000313" key="1">
    <source>
        <dbReference type="EMBL" id="MAA12631.1"/>
    </source>
</evidence>
<sequence length="96" mass="10651">MLHFVITQVQISTGCMRSSPASPGQEQALARKHASGVRCRLTAGVQAMRRARNGQATRVRQFPGIAPEVPERQGIFQGHRARHRKRIAALLLTDVR</sequence>
<protein>
    <submittedName>
        <fullName evidence="1">Uncharacterized protein</fullName>
    </submittedName>
</protein>
<organism evidence="1">
    <name type="scientific">Rhipicephalus zambeziensis</name>
    <dbReference type="NCBI Taxonomy" id="60191"/>
    <lineage>
        <taxon>Eukaryota</taxon>
        <taxon>Metazoa</taxon>
        <taxon>Ecdysozoa</taxon>
        <taxon>Arthropoda</taxon>
        <taxon>Chelicerata</taxon>
        <taxon>Arachnida</taxon>
        <taxon>Acari</taxon>
        <taxon>Parasitiformes</taxon>
        <taxon>Ixodida</taxon>
        <taxon>Ixodoidea</taxon>
        <taxon>Ixodidae</taxon>
        <taxon>Rhipicephalinae</taxon>
        <taxon>Rhipicephalus</taxon>
        <taxon>Rhipicephalus</taxon>
    </lineage>
</organism>
<dbReference type="AlphaFoldDB" id="A0A224YDZ7"/>
<reference evidence="1" key="1">
    <citation type="journal article" date="2017" name="Parasit. Vectors">
        <title>Sialotranscriptomics of Rhipicephalus zambeziensis reveals intricate expression profiles of secretory proteins and suggests tight temporal transcriptional regulation during blood-feeding.</title>
        <authorList>
            <person name="de Castro M.H."/>
            <person name="de Klerk D."/>
            <person name="Pienaar R."/>
            <person name="Rees D.J.G."/>
            <person name="Mans B.J."/>
        </authorList>
    </citation>
    <scope>NUCLEOTIDE SEQUENCE</scope>
    <source>
        <tissue evidence="1">Salivary glands</tissue>
    </source>
</reference>
<accession>A0A224YDZ7</accession>
<dbReference type="EMBL" id="GFPF01001485">
    <property type="protein sequence ID" value="MAA12631.1"/>
    <property type="molecule type" value="Transcribed_RNA"/>
</dbReference>
<name>A0A224YDZ7_9ACAR</name>